<dbReference type="AlphaFoldDB" id="A0A383DGT6"/>
<accession>A0A383DGT6</accession>
<evidence type="ECO:0000313" key="1">
    <source>
        <dbReference type="EMBL" id="SVE43530.1"/>
    </source>
</evidence>
<feature type="non-terminal residue" evidence="1">
    <location>
        <position position="82"/>
    </location>
</feature>
<name>A0A383DGT6_9ZZZZ</name>
<sequence>MANNDEADSDFLTNAPMLADIWRQPRVLIDVTERIDEIKYFFNSFLSLKKTGKLYIFGSGDGLFASRIIATREASFVAVSGL</sequence>
<gene>
    <name evidence="1" type="ORF">METZ01_LOCUS496384</name>
</gene>
<organism evidence="1">
    <name type="scientific">marine metagenome</name>
    <dbReference type="NCBI Taxonomy" id="408172"/>
    <lineage>
        <taxon>unclassified sequences</taxon>
        <taxon>metagenomes</taxon>
        <taxon>ecological metagenomes</taxon>
    </lineage>
</organism>
<protein>
    <submittedName>
        <fullName evidence="1">Uncharacterized protein</fullName>
    </submittedName>
</protein>
<dbReference type="EMBL" id="UINC01217085">
    <property type="protein sequence ID" value="SVE43530.1"/>
    <property type="molecule type" value="Genomic_DNA"/>
</dbReference>
<proteinExistence type="predicted"/>
<reference evidence="1" key="1">
    <citation type="submission" date="2018-05" db="EMBL/GenBank/DDBJ databases">
        <authorList>
            <person name="Lanie J.A."/>
            <person name="Ng W.-L."/>
            <person name="Kazmierczak K.M."/>
            <person name="Andrzejewski T.M."/>
            <person name="Davidsen T.M."/>
            <person name="Wayne K.J."/>
            <person name="Tettelin H."/>
            <person name="Glass J.I."/>
            <person name="Rusch D."/>
            <person name="Podicherti R."/>
            <person name="Tsui H.-C.T."/>
            <person name="Winkler M.E."/>
        </authorList>
    </citation>
    <scope>NUCLEOTIDE SEQUENCE</scope>
</reference>
<dbReference type="Gene3D" id="3.40.50.10490">
    <property type="entry name" value="Glucose-6-phosphate isomerase like protein, domain 1"/>
    <property type="match status" value="1"/>
</dbReference>